<keyword evidence="1" id="KW-1133">Transmembrane helix</keyword>
<protein>
    <recommendedName>
        <fullName evidence="4">Brl1/Brr6 domain-containing protein</fullName>
    </recommendedName>
</protein>
<dbReference type="Proteomes" id="UP001150217">
    <property type="component" value="Unassembled WGS sequence"/>
</dbReference>
<reference evidence="2" key="1">
    <citation type="submission" date="2022-08" db="EMBL/GenBank/DDBJ databases">
        <title>A Global Phylogenomic Analysis of the Shiitake Genus Lentinula.</title>
        <authorList>
            <consortium name="DOE Joint Genome Institute"/>
            <person name="Sierra-Patev S."/>
            <person name="Min B."/>
            <person name="Naranjo-Ortiz M."/>
            <person name="Looney B."/>
            <person name="Konkel Z."/>
            <person name="Slot J.C."/>
            <person name="Sakamoto Y."/>
            <person name="Steenwyk J.L."/>
            <person name="Rokas A."/>
            <person name="Carro J."/>
            <person name="Camarero S."/>
            <person name="Ferreira P."/>
            <person name="Molpeceres G."/>
            <person name="Ruiz-Duenas F.J."/>
            <person name="Serrano A."/>
            <person name="Henrissat B."/>
            <person name="Drula E."/>
            <person name="Hughes K.W."/>
            <person name="Mata J.L."/>
            <person name="Ishikawa N.K."/>
            <person name="Vargas-Isla R."/>
            <person name="Ushijima S."/>
            <person name="Smith C.A."/>
            <person name="Ahrendt S."/>
            <person name="Andreopoulos W."/>
            <person name="He G."/>
            <person name="Labutti K."/>
            <person name="Lipzen A."/>
            <person name="Ng V."/>
            <person name="Riley R."/>
            <person name="Sandor L."/>
            <person name="Barry K."/>
            <person name="Martinez A.T."/>
            <person name="Xiao Y."/>
            <person name="Gibbons J.G."/>
            <person name="Terashima K."/>
            <person name="Grigoriev I.V."/>
            <person name="Hibbett D.S."/>
        </authorList>
    </citation>
    <scope>NUCLEOTIDE SEQUENCE</scope>
    <source>
        <strain evidence="2">RHP3577 ss4</strain>
    </source>
</reference>
<feature type="transmembrane region" description="Helical" evidence="1">
    <location>
        <begin position="33"/>
        <end position="55"/>
    </location>
</feature>
<evidence type="ECO:0000313" key="3">
    <source>
        <dbReference type="Proteomes" id="UP001150217"/>
    </source>
</evidence>
<gene>
    <name evidence="2" type="ORF">C8R41DRAFT_375209</name>
</gene>
<sequence>MSQAHSEFMPSSSTAYPTNDHIIRHTHPSLNNIWTIIALTFVVVVVSCVVCYSIYSCYHSAVYQQQLEIAESIRQRAIFESLSREGLSANGELNDMHLKKHVCLEETAKLPALNPDYNGSVTSFQSSTVPDITSPALAVTYSTQTPFMHHAPPIFPLPGTDYEAVKLSPGPSTPILFDSNNIPFYIPGSPLMNPKLAPAGGSFDRHPSMFPPTEEFRTSNGHKACVNVTAVSSRPPSASGHFSRLCTPISPTAAACGNPDLSRASRPLPTLLVPGLDHQETKQDI</sequence>
<accession>A0ABQ8VJP8</accession>
<evidence type="ECO:0008006" key="4">
    <source>
        <dbReference type="Google" id="ProtNLM"/>
    </source>
</evidence>
<name>A0ABQ8VJP8_9AGAR</name>
<keyword evidence="3" id="KW-1185">Reference proteome</keyword>
<proteinExistence type="predicted"/>
<evidence type="ECO:0000313" key="2">
    <source>
        <dbReference type="EMBL" id="KAJ4491709.1"/>
    </source>
</evidence>
<keyword evidence="1" id="KW-0812">Transmembrane</keyword>
<dbReference type="EMBL" id="JANVFT010000041">
    <property type="protein sequence ID" value="KAJ4491709.1"/>
    <property type="molecule type" value="Genomic_DNA"/>
</dbReference>
<comment type="caution">
    <text evidence="2">The sequence shown here is derived from an EMBL/GenBank/DDBJ whole genome shotgun (WGS) entry which is preliminary data.</text>
</comment>
<keyword evidence="1" id="KW-0472">Membrane</keyword>
<organism evidence="2 3">
    <name type="scientific">Lentinula lateritia</name>
    <dbReference type="NCBI Taxonomy" id="40482"/>
    <lineage>
        <taxon>Eukaryota</taxon>
        <taxon>Fungi</taxon>
        <taxon>Dikarya</taxon>
        <taxon>Basidiomycota</taxon>
        <taxon>Agaricomycotina</taxon>
        <taxon>Agaricomycetes</taxon>
        <taxon>Agaricomycetidae</taxon>
        <taxon>Agaricales</taxon>
        <taxon>Marasmiineae</taxon>
        <taxon>Omphalotaceae</taxon>
        <taxon>Lentinula</taxon>
    </lineage>
</organism>
<evidence type="ECO:0000256" key="1">
    <source>
        <dbReference type="SAM" id="Phobius"/>
    </source>
</evidence>